<protein>
    <recommendedName>
        <fullName evidence="2">DUF4216 domain-containing protein</fullName>
    </recommendedName>
</protein>
<name>A0AAV6IAV5_9ERIC</name>
<dbReference type="AlphaFoldDB" id="A0AAV6IAV5"/>
<dbReference type="PANTHER" id="PTHR48258">
    <property type="entry name" value="DUF4218 DOMAIN-CONTAINING PROTEIN-RELATED"/>
    <property type="match status" value="1"/>
</dbReference>
<evidence type="ECO:0000259" key="2">
    <source>
        <dbReference type="Pfam" id="PF13952"/>
    </source>
</evidence>
<evidence type="ECO:0000256" key="1">
    <source>
        <dbReference type="SAM" id="MobiDB-lite"/>
    </source>
</evidence>
<feature type="domain" description="DUF4216" evidence="2">
    <location>
        <begin position="281"/>
        <end position="356"/>
    </location>
</feature>
<dbReference type="InterPro" id="IPR025312">
    <property type="entry name" value="DUF4216"/>
</dbReference>
<dbReference type="Proteomes" id="UP000823749">
    <property type="component" value="Chromosome 11"/>
</dbReference>
<comment type="caution">
    <text evidence="3">The sequence shown here is derived from an EMBL/GenBank/DDBJ whole genome shotgun (WGS) entry which is preliminary data.</text>
</comment>
<feature type="region of interest" description="Disordered" evidence="1">
    <location>
        <begin position="1"/>
        <end position="87"/>
    </location>
</feature>
<keyword evidence="4" id="KW-1185">Reference proteome</keyword>
<evidence type="ECO:0000313" key="3">
    <source>
        <dbReference type="EMBL" id="KAG5524915.1"/>
    </source>
</evidence>
<sequence length="433" mass="49868">MAKKRRFTTCETEQHSQPFLSHGSPNRAQSCGASQPTQPHGSSQTTHLPRASQPHHLPRASQPHHLPRTSRPSNSHSSSQPHEAEEDLDVQANEQFRGLQFGDIEEMLHDVFYMHTRSTDDIRDETNEAEPFSQGPSEQPAQEPNANAQRFYDLLKDAKQPLYEGCKNFSKLEHKEHIKRQSRPRRLTDEAINRIHSEKFCDWFRSYVGVMDDTRKQQLADKIKWLAQGPNTEARRFKRYVINGFKFRTKDSEETKKTQNSGVCVDTEGGTMYYGVLTDIVELNYFDKFRYVLFKCNWANVNSNRGCKTDEYGFVLVNFSHLIHKGDHLKDEPFILASQASQVYYVKDVREKEWVVAVRTKARDVYDVGNGESEEGGAGTYYDNEPYNLVAEDVPTNMNENLDWLRNDADGITLDPLEFESQLMNDSESDEDV</sequence>
<feature type="compositionally biased region" description="Low complexity" evidence="1">
    <location>
        <begin position="70"/>
        <end position="79"/>
    </location>
</feature>
<gene>
    <name evidence="3" type="ORF">RHGRI_031557</name>
</gene>
<feature type="compositionally biased region" description="Polar residues" evidence="1">
    <location>
        <begin position="9"/>
        <end position="47"/>
    </location>
</feature>
<dbReference type="Pfam" id="PF13952">
    <property type="entry name" value="DUF4216"/>
    <property type="match status" value="1"/>
</dbReference>
<evidence type="ECO:0000313" key="4">
    <source>
        <dbReference type="Proteomes" id="UP000823749"/>
    </source>
</evidence>
<proteinExistence type="predicted"/>
<reference evidence="3" key="1">
    <citation type="submission" date="2020-08" db="EMBL/GenBank/DDBJ databases">
        <title>Plant Genome Project.</title>
        <authorList>
            <person name="Zhang R.-G."/>
        </authorList>
    </citation>
    <scope>NUCLEOTIDE SEQUENCE</scope>
    <source>
        <strain evidence="3">WSP0</strain>
        <tissue evidence="3">Leaf</tissue>
    </source>
</reference>
<dbReference type="EMBL" id="JACTNZ010000011">
    <property type="protein sequence ID" value="KAG5524915.1"/>
    <property type="molecule type" value="Genomic_DNA"/>
</dbReference>
<accession>A0AAV6IAV5</accession>
<dbReference type="PANTHER" id="PTHR48258:SF12">
    <property type="entry name" value="TRANSPOSON PROTEIN, CACTA, EN_SPM SUB-CLASS"/>
    <property type="match status" value="1"/>
</dbReference>
<organism evidence="3 4">
    <name type="scientific">Rhododendron griersonianum</name>
    <dbReference type="NCBI Taxonomy" id="479676"/>
    <lineage>
        <taxon>Eukaryota</taxon>
        <taxon>Viridiplantae</taxon>
        <taxon>Streptophyta</taxon>
        <taxon>Embryophyta</taxon>
        <taxon>Tracheophyta</taxon>
        <taxon>Spermatophyta</taxon>
        <taxon>Magnoliopsida</taxon>
        <taxon>eudicotyledons</taxon>
        <taxon>Gunneridae</taxon>
        <taxon>Pentapetalae</taxon>
        <taxon>asterids</taxon>
        <taxon>Ericales</taxon>
        <taxon>Ericaceae</taxon>
        <taxon>Ericoideae</taxon>
        <taxon>Rhodoreae</taxon>
        <taxon>Rhododendron</taxon>
    </lineage>
</organism>